<dbReference type="InterPro" id="IPR014004">
    <property type="entry name" value="Transpt-assoc_nodulatn_dom_bac"/>
</dbReference>
<feature type="domain" description="BON" evidence="3">
    <location>
        <begin position="47"/>
        <end position="116"/>
    </location>
</feature>
<dbReference type="PROSITE" id="PS50914">
    <property type="entry name" value="BON"/>
    <property type="match status" value="1"/>
</dbReference>
<gene>
    <name evidence="4" type="ORF">CSC78_04370</name>
</gene>
<evidence type="ECO:0000313" key="4">
    <source>
        <dbReference type="EMBL" id="KAF1726343.1"/>
    </source>
</evidence>
<dbReference type="PANTHER" id="PTHR34606:SF15">
    <property type="entry name" value="BON DOMAIN-CONTAINING PROTEIN"/>
    <property type="match status" value="1"/>
</dbReference>
<dbReference type="InterPro" id="IPR007055">
    <property type="entry name" value="BON_dom"/>
</dbReference>
<comment type="caution">
    <text evidence="4">The sequence shown here is derived from an EMBL/GenBank/DDBJ whole genome shotgun (WGS) entry which is preliminary data.</text>
</comment>
<proteinExistence type="predicted"/>
<evidence type="ECO:0000313" key="5">
    <source>
        <dbReference type="Proteomes" id="UP000781710"/>
    </source>
</evidence>
<feature type="region of interest" description="Disordered" evidence="1">
    <location>
        <begin position="27"/>
        <end position="46"/>
    </location>
</feature>
<name>A0ABQ6ZJM3_9GAMM</name>
<dbReference type="Gene3D" id="3.30.1340.30">
    <property type="match status" value="1"/>
</dbReference>
<dbReference type="EMBL" id="PDWW01000004">
    <property type="protein sequence ID" value="KAF1726343.1"/>
    <property type="molecule type" value="Genomic_DNA"/>
</dbReference>
<organism evidence="4 5">
    <name type="scientific">Pseudoxanthomonas japonensis</name>
    <dbReference type="NCBI Taxonomy" id="69284"/>
    <lineage>
        <taxon>Bacteria</taxon>
        <taxon>Pseudomonadati</taxon>
        <taxon>Pseudomonadota</taxon>
        <taxon>Gammaproteobacteria</taxon>
        <taxon>Lysobacterales</taxon>
        <taxon>Lysobacteraceae</taxon>
        <taxon>Pseudoxanthomonas</taxon>
    </lineage>
</organism>
<dbReference type="InterPro" id="IPR051686">
    <property type="entry name" value="Lipoprotein_DolP"/>
</dbReference>
<reference evidence="4 5" key="1">
    <citation type="submission" date="2017-10" db="EMBL/GenBank/DDBJ databases">
        <title>Whole genome sequencing of members of genus Pseudoxanthomonas.</title>
        <authorList>
            <person name="Kumar S."/>
            <person name="Bansal K."/>
            <person name="Kaur A."/>
            <person name="Patil P."/>
            <person name="Sharma S."/>
            <person name="Patil P.B."/>
        </authorList>
    </citation>
    <scope>NUCLEOTIDE SEQUENCE [LARGE SCALE GENOMIC DNA]</scope>
    <source>
        <strain evidence="4 5">DSM 17109</strain>
    </source>
</reference>
<feature type="signal peptide" evidence="2">
    <location>
        <begin position="1"/>
        <end position="27"/>
    </location>
</feature>
<evidence type="ECO:0000256" key="2">
    <source>
        <dbReference type="SAM" id="SignalP"/>
    </source>
</evidence>
<keyword evidence="5" id="KW-1185">Reference proteome</keyword>
<evidence type="ECO:0000259" key="3">
    <source>
        <dbReference type="PROSITE" id="PS50914"/>
    </source>
</evidence>
<sequence>MKHLHSRSLLAAALSTALLFSASHVMAANPPNEPEENAQNDSSQPVTDTWITTKVKADLLATENVSGLDIKVETVDGVVTLSGAVASKAQKDKAIAVAKQIKGVKSVEASGLTLASR</sequence>
<dbReference type="Pfam" id="PF04972">
    <property type="entry name" value="BON"/>
    <property type="match status" value="1"/>
</dbReference>
<accession>A0ABQ6ZJM3</accession>
<dbReference type="SMART" id="SM00749">
    <property type="entry name" value="BON"/>
    <property type="match status" value="1"/>
</dbReference>
<protein>
    <submittedName>
        <fullName evidence="4">BON domain-containing protein</fullName>
    </submittedName>
</protein>
<keyword evidence="2" id="KW-0732">Signal</keyword>
<evidence type="ECO:0000256" key="1">
    <source>
        <dbReference type="SAM" id="MobiDB-lite"/>
    </source>
</evidence>
<dbReference type="Proteomes" id="UP000781710">
    <property type="component" value="Unassembled WGS sequence"/>
</dbReference>
<dbReference type="PANTHER" id="PTHR34606">
    <property type="entry name" value="BON DOMAIN-CONTAINING PROTEIN"/>
    <property type="match status" value="1"/>
</dbReference>
<feature type="chain" id="PRO_5047008783" evidence="2">
    <location>
        <begin position="28"/>
        <end position="117"/>
    </location>
</feature>
<dbReference type="RefSeq" id="WP_162336701.1">
    <property type="nucleotide sequence ID" value="NZ_JBHSRQ010000004.1"/>
</dbReference>